<evidence type="ECO:0000313" key="4">
    <source>
        <dbReference type="Proteomes" id="UP001596028"/>
    </source>
</evidence>
<comment type="caution">
    <text evidence="3">The sequence shown here is derived from an EMBL/GenBank/DDBJ whole genome shotgun (WGS) entry which is preliminary data.</text>
</comment>
<evidence type="ECO:0000313" key="3">
    <source>
        <dbReference type="EMBL" id="MFC4596767.1"/>
    </source>
</evidence>
<feature type="compositionally biased region" description="Polar residues" evidence="1">
    <location>
        <begin position="141"/>
        <end position="150"/>
    </location>
</feature>
<feature type="transmembrane region" description="Helical" evidence="2">
    <location>
        <begin position="6"/>
        <end position="26"/>
    </location>
</feature>
<protein>
    <recommendedName>
        <fullName evidence="5">DUF948 domain-containing protein</fullName>
    </recommendedName>
</protein>
<sequence length="163" mass="17342">MAWQVAGYGIAAAAVAIAAAVVWALVSFSTSVRRLEWTAANVGREAEASLRRCGRLAQEAAETLALSRQGLEGFVTLAEGARAMGEAVHAAARTTVRLTELYRDCLSAPFRSESGESPSAGKPEPFELGRMLWSLWQGRSDTVRSSSVGRQTPDADADLTEGE</sequence>
<evidence type="ECO:0008006" key="5">
    <source>
        <dbReference type="Google" id="ProtNLM"/>
    </source>
</evidence>
<dbReference type="EMBL" id="JBHSEP010000001">
    <property type="protein sequence ID" value="MFC4596767.1"/>
    <property type="molecule type" value="Genomic_DNA"/>
</dbReference>
<keyword evidence="4" id="KW-1185">Reference proteome</keyword>
<keyword evidence="2" id="KW-1133">Transmembrane helix</keyword>
<organism evidence="3 4">
    <name type="scientific">Cohnella hongkongensis</name>
    <dbReference type="NCBI Taxonomy" id="178337"/>
    <lineage>
        <taxon>Bacteria</taxon>
        <taxon>Bacillati</taxon>
        <taxon>Bacillota</taxon>
        <taxon>Bacilli</taxon>
        <taxon>Bacillales</taxon>
        <taxon>Paenibacillaceae</taxon>
        <taxon>Cohnella</taxon>
    </lineage>
</organism>
<name>A0ABV9F7F1_9BACL</name>
<dbReference type="RefSeq" id="WP_378091236.1">
    <property type="nucleotide sequence ID" value="NZ_JBHSEP010000001.1"/>
</dbReference>
<gene>
    <name evidence="3" type="ORF">ACFO3S_00830</name>
</gene>
<keyword evidence="2" id="KW-0812">Transmembrane</keyword>
<reference evidence="4" key="1">
    <citation type="journal article" date="2019" name="Int. J. Syst. Evol. Microbiol.">
        <title>The Global Catalogue of Microorganisms (GCM) 10K type strain sequencing project: providing services to taxonomists for standard genome sequencing and annotation.</title>
        <authorList>
            <consortium name="The Broad Institute Genomics Platform"/>
            <consortium name="The Broad Institute Genome Sequencing Center for Infectious Disease"/>
            <person name="Wu L."/>
            <person name="Ma J."/>
        </authorList>
    </citation>
    <scope>NUCLEOTIDE SEQUENCE [LARGE SCALE GENOMIC DNA]</scope>
    <source>
        <strain evidence="4">CCUG 49571</strain>
    </source>
</reference>
<accession>A0ABV9F7F1</accession>
<keyword evidence="2" id="KW-0472">Membrane</keyword>
<proteinExistence type="predicted"/>
<evidence type="ECO:0000256" key="1">
    <source>
        <dbReference type="SAM" id="MobiDB-lite"/>
    </source>
</evidence>
<evidence type="ECO:0000256" key="2">
    <source>
        <dbReference type="SAM" id="Phobius"/>
    </source>
</evidence>
<dbReference type="Proteomes" id="UP001596028">
    <property type="component" value="Unassembled WGS sequence"/>
</dbReference>
<feature type="region of interest" description="Disordered" evidence="1">
    <location>
        <begin position="141"/>
        <end position="163"/>
    </location>
</feature>